<feature type="signal peptide" evidence="1">
    <location>
        <begin position="1"/>
        <end position="22"/>
    </location>
</feature>
<dbReference type="OrthoDB" id="6783729at2759"/>
<sequence length="264" mass="31071">MYKKLVFTVTFVLLCDIRVIISQPLSEEQQNVPLVGPDDLAVEGIAAEISNPDNVDPRYDTRKHYYLLKVKEYYDFLPLYRQGNDRFLRLEIVDKSDVDYDEKLYENSGDTGLLKTLNSEKVQVKRDISDFPIENDDMNESSFKKKREISDATLKDVLNLFQTSFLKKRDIENLQSSENLVERDLKDTKKDNSLVKRDLRKFESDFKKETVVKRDLGNFLPDRVDDISADPDDPKNNNHRFIAYVPFFRLRKYYIQKTQWDSGL</sequence>
<name>A0A9N9MN80_9CUCU</name>
<feature type="chain" id="PRO_5040116434" evidence="1">
    <location>
        <begin position="23"/>
        <end position="264"/>
    </location>
</feature>
<accession>A0A9N9MN80</accession>
<dbReference type="Proteomes" id="UP001152799">
    <property type="component" value="Chromosome 4"/>
</dbReference>
<organism evidence="2 3">
    <name type="scientific">Ceutorhynchus assimilis</name>
    <name type="common">cabbage seed weevil</name>
    <dbReference type="NCBI Taxonomy" id="467358"/>
    <lineage>
        <taxon>Eukaryota</taxon>
        <taxon>Metazoa</taxon>
        <taxon>Ecdysozoa</taxon>
        <taxon>Arthropoda</taxon>
        <taxon>Hexapoda</taxon>
        <taxon>Insecta</taxon>
        <taxon>Pterygota</taxon>
        <taxon>Neoptera</taxon>
        <taxon>Endopterygota</taxon>
        <taxon>Coleoptera</taxon>
        <taxon>Polyphaga</taxon>
        <taxon>Cucujiformia</taxon>
        <taxon>Curculionidae</taxon>
        <taxon>Ceutorhynchinae</taxon>
        <taxon>Ceutorhynchus</taxon>
    </lineage>
</organism>
<evidence type="ECO:0000313" key="2">
    <source>
        <dbReference type="EMBL" id="CAG9768155.1"/>
    </source>
</evidence>
<gene>
    <name evidence="2" type="ORF">CEUTPL_LOCUS8702</name>
</gene>
<protein>
    <submittedName>
        <fullName evidence="2">Uncharacterized protein</fullName>
    </submittedName>
</protein>
<evidence type="ECO:0000313" key="3">
    <source>
        <dbReference type="Proteomes" id="UP001152799"/>
    </source>
</evidence>
<evidence type="ECO:0000256" key="1">
    <source>
        <dbReference type="SAM" id="SignalP"/>
    </source>
</evidence>
<dbReference type="AlphaFoldDB" id="A0A9N9MN80"/>
<keyword evidence="3" id="KW-1185">Reference proteome</keyword>
<dbReference type="EMBL" id="OU892280">
    <property type="protein sequence ID" value="CAG9768155.1"/>
    <property type="molecule type" value="Genomic_DNA"/>
</dbReference>
<proteinExistence type="predicted"/>
<keyword evidence="1" id="KW-0732">Signal</keyword>
<reference evidence="2" key="1">
    <citation type="submission" date="2022-01" db="EMBL/GenBank/DDBJ databases">
        <authorList>
            <person name="King R."/>
        </authorList>
    </citation>
    <scope>NUCLEOTIDE SEQUENCE</scope>
</reference>